<gene>
    <name evidence="1" type="ORF">KPL71_021948</name>
</gene>
<proteinExistence type="predicted"/>
<keyword evidence="1" id="KW-0808">Transferase</keyword>
<sequence>MLAEGEREFKTEMNAIGRTHHRNPVRLLGYSFDVSNKILVYDYMSNGSLVDVLFTPEKQPNWVERMGIARDIARGIRYLHDECEAQIIHCDIKPQNILMDKKRCAKISDFGLAKLMKPDQTRTFTGIRGTRAYVAAEWHRNLPITVKAGVYSFEVVLLEIICLRRCLDQNLLEDRAILAEWIYQCFENGNLSQLVEDEEVDQKQLQRMIKVGLRCILDEPSLRQSMKKVLLMLEGTVEIPIPQNPTSFLSNLSLVINCVSSFDAWRTLEKKFGVQSEARVLQLRYELNIIKKEALSIEDYCIKMKSIADKLTSASSPITEKDMMLTILNGLGSGYRDMATFITGSKMEFDDVYALLLTHETRLEQEQDDKNMFNANYAFANTCYPRAFYGQARGNFRRGGYFGGSFGNISNRTHGFGRGNFGPQRVFNGNFRSGNGRGQFPGQNSAHNFSSQSPRNMTPFTRNGFVGMNGSTGSTGAIEETTCQIYFKVGHIADICWHRFIEDYTPTSRNFNKGKGPRSAYFANFESFNSHPSCEEYNCFNYMPQNFHHTSGAYPYSGGDA</sequence>
<dbReference type="EMBL" id="CM039176">
    <property type="protein sequence ID" value="KAH9717749.1"/>
    <property type="molecule type" value="Genomic_DNA"/>
</dbReference>
<keyword evidence="1" id="KW-0723">Serine/threonine-protein kinase</keyword>
<reference evidence="2" key="1">
    <citation type="journal article" date="2023" name="Hortic. Res.">
        <title>A chromosome-level phased genome enabling allele-level studies in sweet orange: a case study on citrus Huanglongbing tolerance.</title>
        <authorList>
            <person name="Wu B."/>
            <person name="Yu Q."/>
            <person name="Deng Z."/>
            <person name="Duan Y."/>
            <person name="Luo F."/>
            <person name="Gmitter F. Jr."/>
        </authorList>
    </citation>
    <scope>NUCLEOTIDE SEQUENCE [LARGE SCALE GENOMIC DNA]</scope>
    <source>
        <strain evidence="2">cv. Valencia</strain>
    </source>
</reference>
<keyword evidence="2" id="KW-1185">Reference proteome</keyword>
<dbReference type="Proteomes" id="UP000829398">
    <property type="component" value="Chromosome 7"/>
</dbReference>
<organism evidence="1 2">
    <name type="scientific">Citrus sinensis</name>
    <name type="common">Sweet orange</name>
    <name type="synonym">Citrus aurantium var. sinensis</name>
    <dbReference type="NCBI Taxonomy" id="2711"/>
    <lineage>
        <taxon>Eukaryota</taxon>
        <taxon>Viridiplantae</taxon>
        <taxon>Streptophyta</taxon>
        <taxon>Embryophyta</taxon>
        <taxon>Tracheophyta</taxon>
        <taxon>Spermatophyta</taxon>
        <taxon>Magnoliopsida</taxon>
        <taxon>eudicotyledons</taxon>
        <taxon>Gunneridae</taxon>
        <taxon>Pentapetalae</taxon>
        <taxon>rosids</taxon>
        <taxon>malvids</taxon>
        <taxon>Sapindales</taxon>
        <taxon>Rutaceae</taxon>
        <taxon>Aurantioideae</taxon>
        <taxon>Citrus</taxon>
    </lineage>
</organism>
<keyword evidence="1" id="KW-0418">Kinase</keyword>
<comment type="caution">
    <text evidence="1">The sequence shown here is derived from an EMBL/GenBank/DDBJ whole genome shotgun (WGS) entry which is preliminary data.</text>
</comment>
<evidence type="ECO:0000313" key="2">
    <source>
        <dbReference type="Proteomes" id="UP000829398"/>
    </source>
</evidence>
<name>A0ACB8JJ61_CITSI</name>
<evidence type="ECO:0000313" key="1">
    <source>
        <dbReference type="EMBL" id="KAH9717749.1"/>
    </source>
</evidence>
<accession>A0ACB8JJ61</accession>
<protein>
    <submittedName>
        <fullName evidence="1">Non-specific serine/threonine protein kinase</fullName>
    </submittedName>
</protein>